<dbReference type="CDD" id="cd17535">
    <property type="entry name" value="REC_NarL-like"/>
    <property type="match status" value="1"/>
</dbReference>
<dbReference type="Proteomes" id="UP001500967">
    <property type="component" value="Unassembled WGS sequence"/>
</dbReference>
<gene>
    <name evidence="8" type="ORF">GCM10009539_23810</name>
</gene>
<feature type="domain" description="HTH luxR-type" evidence="6">
    <location>
        <begin position="149"/>
        <end position="214"/>
    </location>
</feature>
<dbReference type="RefSeq" id="WP_344648828.1">
    <property type="nucleotide sequence ID" value="NZ_BAAAGX010000009.1"/>
</dbReference>
<comment type="caution">
    <text evidence="8">The sequence shown here is derived from an EMBL/GenBank/DDBJ whole genome shotgun (WGS) entry which is preliminary data.</text>
</comment>
<dbReference type="Pfam" id="PF00072">
    <property type="entry name" value="Response_reg"/>
    <property type="match status" value="1"/>
</dbReference>
<evidence type="ECO:0000313" key="9">
    <source>
        <dbReference type="Proteomes" id="UP001500967"/>
    </source>
</evidence>
<dbReference type="EMBL" id="BAAAGX010000009">
    <property type="protein sequence ID" value="GAA0237779.1"/>
    <property type="molecule type" value="Genomic_DNA"/>
</dbReference>
<evidence type="ECO:0000259" key="7">
    <source>
        <dbReference type="PROSITE" id="PS50110"/>
    </source>
</evidence>
<evidence type="ECO:0000313" key="8">
    <source>
        <dbReference type="EMBL" id="GAA0237779.1"/>
    </source>
</evidence>
<dbReference type="Gene3D" id="3.40.50.2300">
    <property type="match status" value="1"/>
</dbReference>
<name>A0ABN0U3U3_9ACTN</name>
<dbReference type="SUPFAM" id="SSF52172">
    <property type="entry name" value="CheY-like"/>
    <property type="match status" value="1"/>
</dbReference>
<feature type="modified residue" description="4-aspartylphosphate" evidence="5">
    <location>
        <position position="59"/>
    </location>
</feature>
<evidence type="ECO:0000256" key="5">
    <source>
        <dbReference type="PROSITE-ProRule" id="PRU00169"/>
    </source>
</evidence>
<evidence type="ECO:0000259" key="6">
    <source>
        <dbReference type="PROSITE" id="PS50043"/>
    </source>
</evidence>
<dbReference type="InterPro" id="IPR058245">
    <property type="entry name" value="NreC/VraR/RcsB-like_REC"/>
</dbReference>
<dbReference type="CDD" id="cd06170">
    <property type="entry name" value="LuxR_C_like"/>
    <property type="match status" value="1"/>
</dbReference>
<dbReference type="PANTHER" id="PTHR43214:SF24">
    <property type="entry name" value="TRANSCRIPTIONAL REGULATORY PROTEIN NARL-RELATED"/>
    <property type="match status" value="1"/>
</dbReference>
<keyword evidence="9" id="KW-1185">Reference proteome</keyword>
<dbReference type="PRINTS" id="PR00038">
    <property type="entry name" value="HTHLUXR"/>
</dbReference>
<evidence type="ECO:0000256" key="1">
    <source>
        <dbReference type="ARBA" id="ARBA00022553"/>
    </source>
</evidence>
<sequence length="222" mass="24982">MPVSARPPRVAIADDAALFREGLRLLLEAADVEVVHQARDGTELLSIVHEDVPDVAILDIRMAPYPEGGLDTAEKLRARYPRIGILMLSQWAEAPHLMRLLRRLGSRGLGYRLKDQIADVEALRTALVRIMAGETVLEPELIDRLASDGPHELDRLTGREREVLRAMAEGRSNEGIAEELHLTTKTVENNIARIFTKLDLPTDTTQNRRVLAVLRYFRSQRN</sequence>
<dbReference type="PROSITE" id="PS00622">
    <property type="entry name" value="HTH_LUXR_1"/>
    <property type="match status" value="1"/>
</dbReference>
<keyword evidence="2" id="KW-0805">Transcription regulation</keyword>
<keyword evidence="4" id="KW-0804">Transcription</keyword>
<keyword evidence="1 5" id="KW-0597">Phosphoprotein</keyword>
<dbReference type="InterPro" id="IPR011006">
    <property type="entry name" value="CheY-like_superfamily"/>
</dbReference>
<evidence type="ECO:0000256" key="4">
    <source>
        <dbReference type="ARBA" id="ARBA00023163"/>
    </source>
</evidence>
<dbReference type="InterPro" id="IPR000792">
    <property type="entry name" value="Tscrpt_reg_LuxR_C"/>
</dbReference>
<dbReference type="SMART" id="SM00421">
    <property type="entry name" value="HTH_LUXR"/>
    <property type="match status" value="1"/>
</dbReference>
<dbReference type="PROSITE" id="PS50110">
    <property type="entry name" value="RESPONSE_REGULATORY"/>
    <property type="match status" value="1"/>
</dbReference>
<organism evidence="8 9">
    <name type="scientific">Cryptosporangium japonicum</name>
    <dbReference type="NCBI Taxonomy" id="80872"/>
    <lineage>
        <taxon>Bacteria</taxon>
        <taxon>Bacillati</taxon>
        <taxon>Actinomycetota</taxon>
        <taxon>Actinomycetes</taxon>
        <taxon>Cryptosporangiales</taxon>
        <taxon>Cryptosporangiaceae</taxon>
        <taxon>Cryptosporangium</taxon>
    </lineage>
</organism>
<dbReference type="InterPro" id="IPR039420">
    <property type="entry name" value="WalR-like"/>
</dbReference>
<dbReference type="SMART" id="SM00448">
    <property type="entry name" value="REC"/>
    <property type="match status" value="1"/>
</dbReference>
<dbReference type="InterPro" id="IPR001789">
    <property type="entry name" value="Sig_transdc_resp-reg_receiver"/>
</dbReference>
<evidence type="ECO:0000256" key="3">
    <source>
        <dbReference type="ARBA" id="ARBA00023125"/>
    </source>
</evidence>
<accession>A0ABN0U3U3</accession>
<dbReference type="Pfam" id="PF00196">
    <property type="entry name" value="GerE"/>
    <property type="match status" value="1"/>
</dbReference>
<evidence type="ECO:0000256" key="2">
    <source>
        <dbReference type="ARBA" id="ARBA00023015"/>
    </source>
</evidence>
<proteinExistence type="predicted"/>
<protein>
    <submittedName>
        <fullName evidence="8">Response regulator transcription factor</fullName>
    </submittedName>
</protein>
<keyword evidence="3" id="KW-0238">DNA-binding</keyword>
<dbReference type="SUPFAM" id="SSF46894">
    <property type="entry name" value="C-terminal effector domain of the bipartite response regulators"/>
    <property type="match status" value="1"/>
</dbReference>
<dbReference type="PROSITE" id="PS50043">
    <property type="entry name" value="HTH_LUXR_2"/>
    <property type="match status" value="1"/>
</dbReference>
<feature type="domain" description="Response regulatory" evidence="7">
    <location>
        <begin position="9"/>
        <end position="129"/>
    </location>
</feature>
<dbReference type="PANTHER" id="PTHR43214">
    <property type="entry name" value="TWO-COMPONENT RESPONSE REGULATOR"/>
    <property type="match status" value="1"/>
</dbReference>
<reference evidence="8 9" key="1">
    <citation type="journal article" date="2019" name="Int. J. Syst. Evol. Microbiol.">
        <title>The Global Catalogue of Microorganisms (GCM) 10K type strain sequencing project: providing services to taxonomists for standard genome sequencing and annotation.</title>
        <authorList>
            <consortium name="The Broad Institute Genomics Platform"/>
            <consortium name="The Broad Institute Genome Sequencing Center for Infectious Disease"/>
            <person name="Wu L."/>
            <person name="Ma J."/>
        </authorList>
    </citation>
    <scope>NUCLEOTIDE SEQUENCE [LARGE SCALE GENOMIC DNA]</scope>
    <source>
        <strain evidence="8 9">JCM 10425</strain>
    </source>
</reference>
<dbReference type="InterPro" id="IPR016032">
    <property type="entry name" value="Sig_transdc_resp-reg_C-effctor"/>
</dbReference>